<dbReference type="AlphaFoldDB" id="A0A914CWS7"/>
<evidence type="ECO:0000313" key="2">
    <source>
        <dbReference type="Proteomes" id="UP000887540"/>
    </source>
</evidence>
<dbReference type="GO" id="GO:0005758">
    <property type="term" value="C:mitochondrial intermembrane space"/>
    <property type="evidence" value="ECO:0007669"/>
    <property type="project" value="InterPro"/>
</dbReference>
<proteinExistence type="predicted"/>
<name>A0A914CWS7_9BILA</name>
<dbReference type="Proteomes" id="UP000887540">
    <property type="component" value="Unplaced"/>
</dbReference>
<dbReference type="PANTHER" id="PTHR13639">
    <property type="entry name" value="CYTOCHROME C OXIDASE ASSEMBLY FACTOR 4 HOMOLOG, MITOCHONDRIAL"/>
    <property type="match status" value="1"/>
</dbReference>
<keyword evidence="2" id="KW-1185">Reference proteome</keyword>
<evidence type="ECO:0000256" key="1">
    <source>
        <dbReference type="SAM" id="MobiDB-lite"/>
    </source>
</evidence>
<feature type="region of interest" description="Disordered" evidence="1">
    <location>
        <begin position="1"/>
        <end position="25"/>
    </location>
</feature>
<reference evidence="3" key="1">
    <citation type="submission" date="2022-11" db="UniProtKB">
        <authorList>
            <consortium name="WormBaseParasite"/>
        </authorList>
    </citation>
    <scope>IDENTIFICATION</scope>
</reference>
<organism evidence="2 3">
    <name type="scientific">Acrobeloides nanus</name>
    <dbReference type="NCBI Taxonomy" id="290746"/>
    <lineage>
        <taxon>Eukaryota</taxon>
        <taxon>Metazoa</taxon>
        <taxon>Ecdysozoa</taxon>
        <taxon>Nematoda</taxon>
        <taxon>Chromadorea</taxon>
        <taxon>Rhabditida</taxon>
        <taxon>Tylenchina</taxon>
        <taxon>Cephalobomorpha</taxon>
        <taxon>Cephaloboidea</taxon>
        <taxon>Cephalobidae</taxon>
        <taxon>Acrobeloides</taxon>
    </lineage>
</organism>
<evidence type="ECO:0000313" key="3">
    <source>
        <dbReference type="WBParaSite" id="ACRNAN_scaffold1568.g23676.t1"/>
    </source>
</evidence>
<dbReference type="PANTHER" id="PTHR13639:SF2">
    <property type="entry name" value="CYTOCHROME C OXIDASE ASSEMBLY FACTOR 4 HOMOLOG, MITOCHONDRIAL"/>
    <property type="match status" value="1"/>
</dbReference>
<dbReference type="InterPro" id="IPR039870">
    <property type="entry name" value="Coa4-like"/>
</dbReference>
<feature type="compositionally biased region" description="Polar residues" evidence="1">
    <location>
        <begin position="1"/>
        <end position="24"/>
    </location>
</feature>
<protein>
    <submittedName>
        <fullName evidence="3">Uncharacterized protein</fullName>
    </submittedName>
</protein>
<dbReference type="WBParaSite" id="ACRNAN_scaffold1568.g23676.t1">
    <property type="protein sequence ID" value="ACRNAN_scaffold1568.g23676.t1"/>
    <property type="gene ID" value="ACRNAN_scaffold1568.g23676"/>
</dbReference>
<sequence>MGNSSTKTTPEIPQANPHSNQPSIPLNEYFARSENLITSFGCWEPYEATLKCISKIDRASPEQKRTLEELRGDVMKNCPKEVTKLNQFDEEDQVDKMIRNSGCWDHHTSVVNCMNDAQDWRKCQGQLQEFRKCMLKNNAHQFIKTVQEESAKAQIQASKEAPKS</sequence>
<dbReference type="GO" id="GO:0033617">
    <property type="term" value="P:mitochondrial respiratory chain complex IV assembly"/>
    <property type="evidence" value="ECO:0007669"/>
    <property type="project" value="InterPro"/>
</dbReference>
<accession>A0A914CWS7</accession>